<feature type="transmembrane region" description="Helical" evidence="1">
    <location>
        <begin position="71"/>
        <end position="91"/>
    </location>
</feature>
<reference evidence="2 3" key="1">
    <citation type="submission" date="2024-04" db="EMBL/GenBank/DDBJ databases">
        <title>Bacillus oryzaecorticis sp. nov., a moderately halophilic bacterium isolated from rice husks.</title>
        <authorList>
            <person name="Zhu H.-S."/>
        </authorList>
    </citation>
    <scope>NUCLEOTIDE SEQUENCE [LARGE SCALE GENOMIC DNA]</scope>
    <source>
        <strain evidence="2 3">ZC255</strain>
    </source>
</reference>
<organism evidence="2 3">
    <name type="scientific">Rossellomorea oryzaecorticis</name>
    <dbReference type="NCBI Taxonomy" id="1396505"/>
    <lineage>
        <taxon>Bacteria</taxon>
        <taxon>Bacillati</taxon>
        <taxon>Bacillota</taxon>
        <taxon>Bacilli</taxon>
        <taxon>Bacillales</taxon>
        <taxon>Bacillaceae</taxon>
        <taxon>Rossellomorea</taxon>
    </lineage>
</organism>
<dbReference type="Proteomes" id="UP001389717">
    <property type="component" value="Unassembled WGS sequence"/>
</dbReference>
<dbReference type="EMBL" id="JBBYAF010000005">
    <property type="protein sequence ID" value="MEL3971432.1"/>
    <property type="molecule type" value="Genomic_DNA"/>
</dbReference>
<dbReference type="RefSeq" id="WP_341980683.1">
    <property type="nucleotide sequence ID" value="NZ_JBBYAF010000005.1"/>
</dbReference>
<gene>
    <name evidence="2" type="ORF">AAEO50_03990</name>
</gene>
<evidence type="ECO:0000313" key="3">
    <source>
        <dbReference type="Proteomes" id="UP001389717"/>
    </source>
</evidence>
<feature type="transmembrane region" description="Helical" evidence="1">
    <location>
        <begin position="20"/>
        <end position="38"/>
    </location>
</feature>
<sequence length="97" mass="11088">MAALILLNYSFVFIFNTKFIDYSFVVGIIGAVTIKFFNSSGSFTGRHMDMRLRGTTGIKQEIQEKKFTPTIGFYTAIGYTLVSAIVLFFYYKDFFIS</sequence>
<protein>
    <recommendedName>
        <fullName evidence="4">DUF3899 domain-containing protein</fullName>
    </recommendedName>
</protein>
<evidence type="ECO:0000313" key="2">
    <source>
        <dbReference type="EMBL" id="MEL3971432.1"/>
    </source>
</evidence>
<name>A0ABU9K621_9BACI</name>
<evidence type="ECO:0008006" key="4">
    <source>
        <dbReference type="Google" id="ProtNLM"/>
    </source>
</evidence>
<keyword evidence="1" id="KW-0472">Membrane</keyword>
<keyword evidence="1" id="KW-0812">Transmembrane</keyword>
<keyword evidence="1" id="KW-1133">Transmembrane helix</keyword>
<keyword evidence="3" id="KW-1185">Reference proteome</keyword>
<comment type="caution">
    <text evidence="2">The sequence shown here is derived from an EMBL/GenBank/DDBJ whole genome shotgun (WGS) entry which is preliminary data.</text>
</comment>
<evidence type="ECO:0000256" key="1">
    <source>
        <dbReference type="SAM" id="Phobius"/>
    </source>
</evidence>
<accession>A0ABU9K621</accession>
<proteinExistence type="predicted"/>